<dbReference type="PROSITE" id="PS00409">
    <property type="entry name" value="PROKAR_NTER_METHYL"/>
    <property type="match status" value="1"/>
</dbReference>
<evidence type="ECO:0000313" key="4">
    <source>
        <dbReference type="EMBL" id="TLK32123.1"/>
    </source>
</evidence>
<proteinExistence type="predicted"/>
<reference evidence="3 6" key="2">
    <citation type="submission" date="2020-08" db="EMBL/GenBank/DDBJ databases">
        <title>Genomic Encyclopedia of Type Strains, Phase IV (KMG-IV): sequencing the most valuable type-strain genomes for metagenomic binning, comparative biology and taxonomic classification.</title>
        <authorList>
            <person name="Goeker M."/>
        </authorList>
    </citation>
    <scope>NUCLEOTIDE SEQUENCE [LARGE SCALE GENOMIC DNA]</scope>
    <source>
        <strain evidence="3 6">DSM 105434</strain>
    </source>
</reference>
<keyword evidence="6" id="KW-1185">Reference proteome</keyword>
<accession>A0AAJ5K1I3</accession>
<dbReference type="NCBIfam" id="TIGR02532">
    <property type="entry name" value="IV_pilin_GFxxxE"/>
    <property type="match status" value="1"/>
</dbReference>
<dbReference type="EMBL" id="VBRC01000001">
    <property type="protein sequence ID" value="TLK32123.1"/>
    <property type="molecule type" value="Genomic_DNA"/>
</dbReference>
<evidence type="ECO:0000313" key="3">
    <source>
        <dbReference type="EMBL" id="MBB5293414.1"/>
    </source>
</evidence>
<keyword evidence="2" id="KW-0472">Membrane</keyword>
<comment type="caution">
    <text evidence="4">The sequence shown here is derived from an EMBL/GenBank/DDBJ whole genome shotgun (WGS) entry which is preliminary data.</text>
</comment>
<dbReference type="Proteomes" id="UP000308000">
    <property type="component" value="Unassembled WGS sequence"/>
</dbReference>
<dbReference type="InterPro" id="IPR012902">
    <property type="entry name" value="N_methyl_site"/>
</dbReference>
<comment type="subcellular location">
    <subcellularLocation>
        <location evidence="1">Cell outer membrane</location>
    </subcellularLocation>
</comment>
<dbReference type="Pfam" id="PF07963">
    <property type="entry name" value="N_methyl"/>
    <property type="match status" value="1"/>
</dbReference>
<evidence type="ECO:0000256" key="1">
    <source>
        <dbReference type="ARBA" id="ARBA00004442"/>
    </source>
</evidence>
<name>A0AAJ5K1I3_9DEIO</name>
<evidence type="ECO:0000313" key="5">
    <source>
        <dbReference type="Proteomes" id="UP000308000"/>
    </source>
</evidence>
<gene>
    <name evidence="4" type="ORF">FCS05_01290</name>
    <name evidence="3" type="ORF">HNQ10_000227</name>
</gene>
<reference evidence="4 5" key="1">
    <citation type="submission" date="2019-04" db="EMBL/GenBank/DDBJ databases">
        <title>Deinococcus metalilatus MA1002 mutant No.5.</title>
        <authorList>
            <person name="Park W."/>
            <person name="Park C."/>
        </authorList>
    </citation>
    <scope>NUCLEOTIDE SEQUENCE [LARGE SCALE GENOMIC DNA]</scope>
    <source>
        <strain evidence="4 5">MA1002-m5</strain>
    </source>
</reference>
<dbReference type="EMBL" id="JACHFV010000001">
    <property type="protein sequence ID" value="MBB5293414.1"/>
    <property type="molecule type" value="Genomic_DNA"/>
</dbReference>
<keyword evidence="2" id="KW-0998">Cell outer membrane</keyword>
<evidence type="ECO:0000313" key="6">
    <source>
        <dbReference type="Proteomes" id="UP000536909"/>
    </source>
</evidence>
<sequence>MRRGEQGFTLIELLVAAAIALLLLGLIVSLLATSLHIQARENQNVPVQQALRASIEVIAQDLRASIGPRVMYADVNGAGNPVPSGLALSTGTSVTILVPQANSTFVVSPPVGYPNVSSLPARSFTVVSPTSLTDTGGTSQSCSAAFTGSDYGVLYSTLNTNFQAGAGRAPDAFRVFQTAALLACPTGGGIAVLNHTPTPLPQLTWNPNTYVVEVIPVRYYVSNSTLYRQLAGQTAQVVAYNISALTLTYLPENPVAGVANCSPPATFVPTPTCTPRSVNVTLTSTPQNAAVQGARTLTASQIVFLR</sequence>
<dbReference type="GO" id="GO:0009279">
    <property type="term" value="C:cell outer membrane"/>
    <property type="evidence" value="ECO:0007669"/>
    <property type="project" value="UniProtKB-SubCell"/>
</dbReference>
<organism evidence="4 5">
    <name type="scientific">Deinococcus metallilatus</name>
    <dbReference type="NCBI Taxonomy" id="1211322"/>
    <lineage>
        <taxon>Bacteria</taxon>
        <taxon>Thermotogati</taxon>
        <taxon>Deinococcota</taxon>
        <taxon>Deinococci</taxon>
        <taxon>Deinococcales</taxon>
        <taxon>Deinococcaceae</taxon>
        <taxon>Deinococcus</taxon>
    </lineage>
</organism>
<dbReference type="RefSeq" id="WP_129117121.1">
    <property type="nucleotide sequence ID" value="NZ_BSUI01000012.1"/>
</dbReference>
<evidence type="ECO:0000256" key="2">
    <source>
        <dbReference type="ARBA" id="ARBA00023237"/>
    </source>
</evidence>
<protein>
    <submittedName>
        <fullName evidence="4">Prepilin-type N-terminal cleavage/methylation domain-containing protein</fullName>
    </submittedName>
</protein>
<dbReference type="AlphaFoldDB" id="A0AAJ5K1I3"/>
<dbReference type="Proteomes" id="UP000536909">
    <property type="component" value="Unassembled WGS sequence"/>
</dbReference>